<dbReference type="NCBIfam" id="TIGR02281">
    <property type="entry name" value="clan_AA_DTGA"/>
    <property type="match status" value="1"/>
</dbReference>
<dbReference type="InterPro" id="IPR034122">
    <property type="entry name" value="Retropepsin-like_bacterial"/>
</dbReference>
<dbReference type="GO" id="GO:0004190">
    <property type="term" value="F:aspartic-type endopeptidase activity"/>
    <property type="evidence" value="ECO:0007669"/>
    <property type="project" value="InterPro"/>
</dbReference>
<dbReference type="CDD" id="cd05483">
    <property type="entry name" value="retropepsin_like_bacteria"/>
    <property type="match status" value="1"/>
</dbReference>
<name>A0A3B1AJB7_9ZZZZ</name>
<accession>A0A3B1AJB7</accession>
<reference evidence="1" key="1">
    <citation type="submission" date="2018-06" db="EMBL/GenBank/DDBJ databases">
        <authorList>
            <person name="Zhirakovskaya E."/>
        </authorList>
    </citation>
    <scope>NUCLEOTIDE SEQUENCE</scope>
</reference>
<evidence type="ECO:0008006" key="2">
    <source>
        <dbReference type="Google" id="ProtNLM"/>
    </source>
</evidence>
<dbReference type="SUPFAM" id="SSF50630">
    <property type="entry name" value="Acid proteases"/>
    <property type="match status" value="1"/>
</dbReference>
<protein>
    <recommendedName>
        <fullName evidence="2">TIGR02281 family clan AA aspartic protease</fullName>
    </recommendedName>
</protein>
<dbReference type="EMBL" id="UOFS01000013">
    <property type="protein sequence ID" value="VAW92756.1"/>
    <property type="molecule type" value="Genomic_DNA"/>
</dbReference>
<dbReference type="GO" id="GO:0006508">
    <property type="term" value="P:proteolysis"/>
    <property type="evidence" value="ECO:0007669"/>
    <property type="project" value="InterPro"/>
</dbReference>
<dbReference type="Gene3D" id="2.40.70.10">
    <property type="entry name" value="Acid Proteases"/>
    <property type="match status" value="1"/>
</dbReference>
<dbReference type="InterPro" id="IPR021109">
    <property type="entry name" value="Peptidase_aspartic_dom_sf"/>
</dbReference>
<dbReference type="AlphaFoldDB" id="A0A3B1AJB7"/>
<proteinExistence type="predicted"/>
<dbReference type="Pfam" id="PF13975">
    <property type="entry name" value="gag-asp_proteas"/>
    <property type="match status" value="1"/>
</dbReference>
<dbReference type="PROSITE" id="PS00141">
    <property type="entry name" value="ASP_PROTEASE"/>
    <property type="match status" value="1"/>
</dbReference>
<dbReference type="InterPro" id="IPR011969">
    <property type="entry name" value="Clan_AA_Asp_peptidase_C"/>
</dbReference>
<evidence type="ECO:0000313" key="1">
    <source>
        <dbReference type="EMBL" id="VAW92756.1"/>
    </source>
</evidence>
<dbReference type="InterPro" id="IPR001969">
    <property type="entry name" value="Aspartic_peptidase_AS"/>
</dbReference>
<organism evidence="1">
    <name type="scientific">hydrothermal vent metagenome</name>
    <dbReference type="NCBI Taxonomy" id="652676"/>
    <lineage>
        <taxon>unclassified sequences</taxon>
        <taxon>metagenomes</taxon>
        <taxon>ecological metagenomes</taxon>
    </lineage>
</organism>
<sequence length="213" mass="23448">MRYSKFVLLLLLSFFTQNIFAADIVVLGLFNGMAIITVDGKKRKLRNGQVSAEGIKLIKADSEAAVFEINGQRETHALGTHISTKYKRDKQSQAQIWPKNGMYLTSGSINGQPINFMVDTGASLVVMNSSTANKLGIDYRYVGNKSWASTANGIVETYNLKLKTVQVGDIKLLNIKGSVIEGDSPTTVLLGNSFLNKLEMTRKGSMMLLKTKY</sequence>
<gene>
    <name evidence="1" type="ORF">MNBD_GAMMA22-467</name>
</gene>